<dbReference type="InterPro" id="IPR000259">
    <property type="entry name" value="Adhesion_dom_fimbrial"/>
</dbReference>
<dbReference type="InterPro" id="IPR008966">
    <property type="entry name" value="Adhesion_dom_sf"/>
</dbReference>
<sequence length="180" mass="19587">MGHIKVMNSENWGRIKSAMQAFLVATAVLPIFSHATQMGDTKDFTFKGRLHEMIACSIDNGNQIIVDFKNVGISKVDSGIYIKPIEFKLDCGSATSSNTIIMSFTTASVAPADKSAMQTSAPGLWAKILKDSMPYELGTEFKILDPDNPPKFEVLLAKDPAVDLQEASFSVTGTLLAEYM</sequence>
<dbReference type="GO" id="GO:0007155">
    <property type="term" value="P:cell adhesion"/>
    <property type="evidence" value="ECO:0007669"/>
    <property type="project" value="InterPro"/>
</dbReference>
<proteinExistence type="predicted"/>
<reference evidence="2 3" key="1">
    <citation type="submission" date="2013-04" db="EMBL/GenBank/DDBJ databases">
        <authorList>
            <person name="Weinstock G."/>
            <person name="Sodergren E."/>
            <person name="Lobos E.A."/>
            <person name="Fulton L."/>
            <person name="Fulton R."/>
            <person name="Courtney L."/>
            <person name="Fronick C."/>
            <person name="O'Laughlin M."/>
            <person name="Godfrey J."/>
            <person name="Wilson R.M."/>
            <person name="Miner T."/>
            <person name="Farmer C."/>
            <person name="Delehaunty K."/>
            <person name="Cordes M."/>
            <person name="Minx P."/>
            <person name="Tomlinson C."/>
            <person name="Chen J."/>
            <person name="Wollam A."/>
            <person name="Pepin K.H."/>
            <person name="Palsikar V.B."/>
            <person name="Zhang X."/>
            <person name="Suruliraj S."/>
            <person name="Perna N.T."/>
            <person name="Plunkett G."/>
            <person name="Warren W."/>
            <person name="Mitreva M."/>
            <person name="Mardis E.R."/>
            <person name="Wilson R.K."/>
        </authorList>
    </citation>
    <scope>NUCLEOTIDE SEQUENCE [LARGE SCALE GENOMIC DNA]</scope>
    <source>
        <strain evidence="2 3">DSM 4568</strain>
    </source>
</reference>
<dbReference type="EMBL" id="ATDT01000010">
    <property type="protein sequence ID" value="EPF17727.1"/>
    <property type="molecule type" value="Genomic_DNA"/>
</dbReference>
<organism evidence="2 3">
    <name type="scientific">Cedecea davisae DSM 4568</name>
    <dbReference type="NCBI Taxonomy" id="566551"/>
    <lineage>
        <taxon>Bacteria</taxon>
        <taxon>Pseudomonadati</taxon>
        <taxon>Pseudomonadota</taxon>
        <taxon>Gammaproteobacteria</taxon>
        <taxon>Enterobacterales</taxon>
        <taxon>Enterobacteriaceae</taxon>
        <taxon>Cedecea</taxon>
    </lineage>
</organism>
<dbReference type="STRING" id="566551.HMPREF0201_01707"/>
<dbReference type="InterPro" id="IPR036937">
    <property type="entry name" value="Adhesion_dom_fimbrial_sf"/>
</dbReference>
<dbReference type="SUPFAM" id="SSF49401">
    <property type="entry name" value="Bacterial adhesins"/>
    <property type="match status" value="1"/>
</dbReference>
<dbReference type="Proteomes" id="UP000014585">
    <property type="component" value="Unassembled WGS sequence"/>
</dbReference>
<evidence type="ECO:0000313" key="3">
    <source>
        <dbReference type="Proteomes" id="UP000014585"/>
    </source>
</evidence>
<name>S3JC49_9ENTR</name>
<dbReference type="AlphaFoldDB" id="S3JC49"/>
<evidence type="ECO:0000259" key="1">
    <source>
        <dbReference type="Pfam" id="PF00419"/>
    </source>
</evidence>
<dbReference type="HOGENOM" id="CLU_114111_2_1_6"/>
<dbReference type="GO" id="GO:0009289">
    <property type="term" value="C:pilus"/>
    <property type="evidence" value="ECO:0007669"/>
    <property type="project" value="InterPro"/>
</dbReference>
<dbReference type="Gene3D" id="2.60.40.1090">
    <property type="entry name" value="Fimbrial-type adhesion domain"/>
    <property type="match status" value="1"/>
</dbReference>
<gene>
    <name evidence="2" type="ORF">HMPREF0201_01707</name>
</gene>
<dbReference type="PATRIC" id="fig|566551.4.peg.1578"/>
<feature type="domain" description="Fimbrial-type adhesion" evidence="1">
    <location>
        <begin position="46"/>
        <end position="135"/>
    </location>
</feature>
<evidence type="ECO:0000313" key="2">
    <source>
        <dbReference type="EMBL" id="EPF17727.1"/>
    </source>
</evidence>
<dbReference type="Pfam" id="PF00419">
    <property type="entry name" value="Fimbrial"/>
    <property type="match status" value="1"/>
</dbReference>
<accession>S3JC49</accession>
<dbReference type="OrthoDB" id="7018672at2"/>
<protein>
    <recommendedName>
        <fullName evidence="1">Fimbrial-type adhesion domain-containing protein</fullName>
    </recommendedName>
</protein>
<comment type="caution">
    <text evidence="2">The sequence shown here is derived from an EMBL/GenBank/DDBJ whole genome shotgun (WGS) entry which is preliminary data.</text>
</comment>